<gene>
    <name evidence="2" type="ORF">NX722_08980</name>
</gene>
<dbReference type="Proteomes" id="UP001209854">
    <property type="component" value="Unassembled WGS sequence"/>
</dbReference>
<evidence type="ECO:0000313" key="2">
    <source>
        <dbReference type="EMBL" id="MCW7552773.1"/>
    </source>
</evidence>
<reference evidence="2 3" key="1">
    <citation type="submission" date="2022-10" db="EMBL/GenBank/DDBJ databases">
        <title>High-quality genome sequences of two octocoral-associated bacteria, Endozoicomonas euniceicola EF212 and Endozoicomonas gorgoniicola PS125.</title>
        <authorList>
            <person name="Chiou Y.-J."/>
            <person name="Chen Y.-H."/>
        </authorList>
    </citation>
    <scope>NUCLEOTIDE SEQUENCE [LARGE SCALE GENOMIC DNA]</scope>
    <source>
        <strain evidence="2 3">PS125</strain>
    </source>
</reference>
<feature type="compositionally biased region" description="Polar residues" evidence="1">
    <location>
        <begin position="32"/>
        <end position="43"/>
    </location>
</feature>
<dbReference type="EMBL" id="JAPFCC010000001">
    <property type="protein sequence ID" value="MCW7552773.1"/>
    <property type="molecule type" value="Genomic_DNA"/>
</dbReference>
<protein>
    <submittedName>
        <fullName evidence="2">Uncharacterized protein</fullName>
    </submittedName>
</protein>
<accession>A0ABT3MTU4</accession>
<keyword evidence="3" id="KW-1185">Reference proteome</keyword>
<proteinExistence type="predicted"/>
<dbReference type="RefSeq" id="WP_262567696.1">
    <property type="nucleotide sequence ID" value="NZ_JAPFCC010000001.1"/>
</dbReference>
<organism evidence="2 3">
    <name type="scientific">Endozoicomonas gorgoniicola</name>
    <dbReference type="NCBI Taxonomy" id="1234144"/>
    <lineage>
        <taxon>Bacteria</taxon>
        <taxon>Pseudomonadati</taxon>
        <taxon>Pseudomonadota</taxon>
        <taxon>Gammaproteobacteria</taxon>
        <taxon>Oceanospirillales</taxon>
        <taxon>Endozoicomonadaceae</taxon>
        <taxon>Endozoicomonas</taxon>
    </lineage>
</organism>
<comment type="caution">
    <text evidence="2">The sequence shown here is derived from an EMBL/GenBank/DDBJ whole genome shotgun (WGS) entry which is preliminary data.</text>
</comment>
<sequence length="170" mass="19367">MSKKTTKKGCPSWVVPSKNKELNLNKSRKPNTEYNQINLPSSSKEQKPSSYKAESEALIDTDSCHLASTKAPSYKDSNNINDIISCPPLKKRSSDDGFFACCVDKERWGKLIKNEFNFPKKKELNKALSEPTSTEQKYYLTLFKLLPKVLRDSIDLITYIFDTAVIQHLI</sequence>
<name>A0ABT3MTU4_9GAMM</name>
<feature type="region of interest" description="Disordered" evidence="1">
    <location>
        <begin position="21"/>
        <end position="52"/>
    </location>
</feature>
<evidence type="ECO:0000313" key="3">
    <source>
        <dbReference type="Proteomes" id="UP001209854"/>
    </source>
</evidence>
<evidence type="ECO:0000256" key="1">
    <source>
        <dbReference type="SAM" id="MobiDB-lite"/>
    </source>
</evidence>